<dbReference type="PROSITE" id="PS51918">
    <property type="entry name" value="RADICAL_SAM"/>
    <property type="match status" value="1"/>
</dbReference>
<keyword evidence="2" id="KW-0689">Ribosomal protein</keyword>
<feature type="non-terminal residue" evidence="2">
    <location>
        <position position="115"/>
    </location>
</feature>
<dbReference type="InterPro" id="IPR005840">
    <property type="entry name" value="Ribosomal_uS12_MeSTrfase_RimO"/>
</dbReference>
<keyword evidence="2" id="KW-0687">Ribonucleoprotein</keyword>
<dbReference type="InterPro" id="IPR058240">
    <property type="entry name" value="rSAM_sf"/>
</dbReference>
<name>A0A5Z0FAV6_CAMJU</name>
<protein>
    <submittedName>
        <fullName evidence="2">30S ribosomal protein S12 methylthiotransferase RimO</fullName>
    </submittedName>
</protein>
<evidence type="ECO:0000313" key="2">
    <source>
        <dbReference type="EMBL" id="ECQ9024400.1"/>
    </source>
</evidence>
<dbReference type="PANTHER" id="PTHR43837:SF1">
    <property type="entry name" value="RIBOSOMAL PROTEIN US12 METHYLTHIOTRANSFERASE RIMO"/>
    <property type="match status" value="1"/>
</dbReference>
<feature type="non-terminal residue" evidence="2">
    <location>
        <position position="1"/>
    </location>
</feature>
<gene>
    <name evidence="2" type="ORF">F0H25_10015</name>
</gene>
<accession>A0A5Z0FAV6</accession>
<sequence>FLRTGFIVGHPGESEADFEELCEFVKDFGFDRISVFAYSKEEDTAAFDMEQVPFKVINKRLKIIEKIVDEVIEKSFEKEVGQKRLVVCTGKSSEGEFFIAAKDLRWDREIDGEIL</sequence>
<proteinExistence type="predicted"/>
<dbReference type="AlphaFoldDB" id="A0A5Z0FAV6"/>
<comment type="caution">
    <text evidence="2">The sequence shown here is derived from an EMBL/GenBank/DDBJ whole genome shotgun (WGS) entry which is preliminary data.</text>
</comment>
<dbReference type="GO" id="GO:0005829">
    <property type="term" value="C:cytosol"/>
    <property type="evidence" value="ECO:0007669"/>
    <property type="project" value="TreeGrafter"/>
</dbReference>
<organism evidence="2">
    <name type="scientific">Campylobacter jejuni</name>
    <dbReference type="NCBI Taxonomy" id="197"/>
    <lineage>
        <taxon>Bacteria</taxon>
        <taxon>Pseudomonadati</taxon>
        <taxon>Campylobacterota</taxon>
        <taxon>Epsilonproteobacteria</taxon>
        <taxon>Campylobacterales</taxon>
        <taxon>Campylobacteraceae</taxon>
        <taxon>Campylobacter</taxon>
    </lineage>
</organism>
<dbReference type="SUPFAM" id="SSF102114">
    <property type="entry name" value="Radical SAM enzymes"/>
    <property type="match status" value="1"/>
</dbReference>
<dbReference type="GO" id="GO:0035599">
    <property type="term" value="F:aspartic acid methylthiotransferase activity"/>
    <property type="evidence" value="ECO:0007669"/>
    <property type="project" value="TreeGrafter"/>
</dbReference>
<keyword evidence="2" id="KW-0808">Transferase</keyword>
<evidence type="ECO:0000259" key="1">
    <source>
        <dbReference type="PROSITE" id="PS51918"/>
    </source>
</evidence>
<dbReference type="InterPro" id="IPR007197">
    <property type="entry name" value="rSAM"/>
</dbReference>
<reference evidence="2" key="1">
    <citation type="submission" date="2019-08" db="EMBL/GenBank/DDBJ databases">
        <authorList>
            <person name="Ashton P.M."/>
            <person name="Dallman T."/>
            <person name="Nair S."/>
            <person name="De Pinna E."/>
            <person name="Peters T."/>
            <person name="Grant K."/>
        </authorList>
    </citation>
    <scope>NUCLEOTIDE SEQUENCE</scope>
    <source>
        <strain evidence="2">264094</strain>
    </source>
</reference>
<dbReference type="Gene3D" id="3.30.750.200">
    <property type="match status" value="1"/>
</dbReference>
<feature type="domain" description="Radical SAM core" evidence="1">
    <location>
        <begin position="1"/>
        <end position="77"/>
    </location>
</feature>
<dbReference type="PANTHER" id="PTHR43837">
    <property type="entry name" value="RIBOSOMAL PROTEIN S12 METHYLTHIOTRANSFERASE RIMO"/>
    <property type="match status" value="1"/>
</dbReference>
<dbReference type="EMBL" id="AAKDLR010000219">
    <property type="protein sequence ID" value="ECQ9024400.1"/>
    <property type="molecule type" value="Genomic_DNA"/>
</dbReference>
<dbReference type="GO" id="GO:0051539">
    <property type="term" value="F:4 iron, 4 sulfur cluster binding"/>
    <property type="evidence" value="ECO:0007669"/>
    <property type="project" value="InterPro"/>
</dbReference>
<dbReference type="GO" id="GO:0005840">
    <property type="term" value="C:ribosome"/>
    <property type="evidence" value="ECO:0007669"/>
    <property type="project" value="UniProtKB-KW"/>
</dbReference>